<proteinExistence type="predicted"/>
<keyword evidence="3" id="KW-1185">Reference proteome</keyword>
<dbReference type="RefSeq" id="XP_033519743.1">
    <property type="nucleotide sequence ID" value="XM_033668922.1"/>
</dbReference>
<organism evidence="2 3">
    <name type="scientific">Dothidotthia symphoricarpi CBS 119687</name>
    <dbReference type="NCBI Taxonomy" id="1392245"/>
    <lineage>
        <taxon>Eukaryota</taxon>
        <taxon>Fungi</taxon>
        <taxon>Dikarya</taxon>
        <taxon>Ascomycota</taxon>
        <taxon>Pezizomycotina</taxon>
        <taxon>Dothideomycetes</taxon>
        <taxon>Pleosporomycetidae</taxon>
        <taxon>Pleosporales</taxon>
        <taxon>Dothidotthiaceae</taxon>
        <taxon>Dothidotthia</taxon>
    </lineage>
</organism>
<dbReference type="AlphaFoldDB" id="A0A6A6A433"/>
<dbReference type="GeneID" id="54409354"/>
<dbReference type="EMBL" id="ML977516">
    <property type="protein sequence ID" value="KAF2125351.1"/>
    <property type="molecule type" value="Genomic_DNA"/>
</dbReference>
<gene>
    <name evidence="2" type="ORF">P153DRAFT_370023</name>
</gene>
<evidence type="ECO:0000256" key="1">
    <source>
        <dbReference type="SAM" id="MobiDB-lite"/>
    </source>
</evidence>
<accession>A0A6A6A433</accession>
<dbReference type="OrthoDB" id="3801238at2759"/>
<reference evidence="2" key="1">
    <citation type="journal article" date="2020" name="Stud. Mycol.">
        <title>101 Dothideomycetes genomes: a test case for predicting lifestyles and emergence of pathogens.</title>
        <authorList>
            <person name="Haridas S."/>
            <person name="Albert R."/>
            <person name="Binder M."/>
            <person name="Bloem J."/>
            <person name="Labutti K."/>
            <person name="Salamov A."/>
            <person name="Andreopoulos B."/>
            <person name="Baker S."/>
            <person name="Barry K."/>
            <person name="Bills G."/>
            <person name="Bluhm B."/>
            <person name="Cannon C."/>
            <person name="Castanera R."/>
            <person name="Culley D."/>
            <person name="Daum C."/>
            <person name="Ezra D."/>
            <person name="Gonzalez J."/>
            <person name="Henrissat B."/>
            <person name="Kuo A."/>
            <person name="Liang C."/>
            <person name="Lipzen A."/>
            <person name="Lutzoni F."/>
            <person name="Magnuson J."/>
            <person name="Mondo S."/>
            <person name="Nolan M."/>
            <person name="Ohm R."/>
            <person name="Pangilinan J."/>
            <person name="Park H.-J."/>
            <person name="Ramirez L."/>
            <person name="Alfaro M."/>
            <person name="Sun H."/>
            <person name="Tritt A."/>
            <person name="Yoshinaga Y."/>
            <person name="Zwiers L.-H."/>
            <person name="Turgeon B."/>
            <person name="Goodwin S."/>
            <person name="Spatafora J."/>
            <person name="Crous P."/>
            <person name="Grigoriev I."/>
        </authorList>
    </citation>
    <scope>NUCLEOTIDE SEQUENCE</scope>
    <source>
        <strain evidence="2">CBS 119687</strain>
    </source>
</reference>
<name>A0A6A6A433_9PLEO</name>
<feature type="region of interest" description="Disordered" evidence="1">
    <location>
        <begin position="1"/>
        <end position="199"/>
    </location>
</feature>
<feature type="compositionally biased region" description="Polar residues" evidence="1">
    <location>
        <begin position="94"/>
        <end position="105"/>
    </location>
</feature>
<feature type="compositionally biased region" description="Gly residues" evidence="1">
    <location>
        <begin position="175"/>
        <end position="184"/>
    </location>
</feature>
<evidence type="ECO:0000313" key="3">
    <source>
        <dbReference type="Proteomes" id="UP000799771"/>
    </source>
</evidence>
<protein>
    <submittedName>
        <fullName evidence="2">Uncharacterized protein</fullName>
    </submittedName>
</protein>
<evidence type="ECO:0000313" key="2">
    <source>
        <dbReference type="EMBL" id="KAF2125351.1"/>
    </source>
</evidence>
<feature type="compositionally biased region" description="Low complexity" evidence="1">
    <location>
        <begin position="111"/>
        <end position="120"/>
    </location>
</feature>
<dbReference type="Proteomes" id="UP000799771">
    <property type="component" value="Unassembled WGS sequence"/>
</dbReference>
<sequence>MSAKTYSTYRPPIVEDASSTSSGSVGEVRWGGSDKSASHKSRSKDGSARGWEGSQANSQHWNDSVKGSEKGWSQSAHDEATSQHWSGSAHEKTTSQQWGGSQNRSRVGAASETSTRSRGSQGRRRVPSEQNWDGFERVKTASEVSVAGSDGSGRTSFGDRSWGGEGRSKKKSDDGWGGSGGGGEQRSEWGRNEATPEGV</sequence>